<keyword evidence="1" id="KW-0812">Transmembrane</keyword>
<evidence type="ECO:0000313" key="3">
    <source>
        <dbReference type="Proteomes" id="UP001372338"/>
    </source>
</evidence>
<keyword evidence="1" id="KW-1133">Transmembrane helix</keyword>
<reference evidence="2 3" key="1">
    <citation type="submission" date="2024-01" db="EMBL/GenBank/DDBJ databases">
        <title>The genomes of 5 underutilized Papilionoideae crops provide insights into root nodulation and disease resistanc.</title>
        <authorList>
            <person name="Yuan L."/>
        </authorList>
    </citation>
    <scope>NUCLEOTIDE SEQUENCE [LARGE SCALE GENOMIC DNA]</scope>
    <source>
        <strain evidence="2">ZHUSHIDOU_FW_LH</strain>
        <tissue evidence="2">Leaf</tissue>
    </source>
</reference>
<accession>A0AAN9FJT3</accession>
<protein>
    <submittedName>
        <fullName evidence="2">Uncharacterized protein</fullName>
    </submittedName>
</protein>
<comment type="caution">
    <text evidence="2">The sequence shown here is derived from an EMBL/GenBank/DDBJ whole genome shotgun (WGS) entry which is preliminary data.</text>
</comment>
<keyword evidence="3" id="KW-1185">Reference proteome</keyword>
<evidence type="ECO:0000256" key="1">
    <source>
        <dbReference type="SAM" id="Phobius"/>
    </source>
</evidence>
<evidence type="ECO:0000313" key="2">
    <source>
        <dbReference type="EMBL" id="KAK7274168.1"/>
    </source>
</evidence>
<sequence length="131" mass="15061">MKEATKVSDLTLQVPQILGEHLSDLPLHQLGLLWLLFEPQDECMGFNIFISVKGLNMAMRFIIVNHRMLLLFEIYLSAPDASEYCLISQSNVVCQQLSMYCNLHCHESLWQWLGMVSVGTLLAFTTVQFYF</sequence>
<organism evidence="2 3">
    <name type="scientific">Crotalaria pallida</name>
    <name type="common">Smooth rattlebox</name>
    <name type="synonym">Crotalaria striata</name>
    <dbReference type="NCBI Taxonomy" id="3830"/>
    <lineage>
        <taxon>Eukaryota</taxon>
        <taxon>Viridiplantae</taxon>
        <taxon>Streptophyta</taxon>
        <taxon>Embryophyta</taxon>
        <taxon>Tracheophyta</taxon>
        <taxon>Spermatophyta</taxon>
        <taxon>Magnoliopsida</taxon>
        <taxon>eudicotyledons</taxon>
        <taxon>Gunneridae</taxon>
        <taxon>Pentapetalae</taxon>
        <taxon>rosids</taxon>
        <taxon>fabids</taxon>
        <taxon>Fabales</taxon>
        <taxon>Fabaceae</taxon>
        <taxon>Papilionoideae</taxon>
        <taxon>50 kb inversion clade</taxon>
        <taxon>genistoids sensu lato</taxon>
        <taxon>core genistoids</taxon>
        <taxon>Crotalarieae</taxon>
        <taxon>Crotalaria</taxon>
    </lineage>
</organism>
<gene>
    <name evidence="2" type="ORF">RIF29_15246</name>
</gene>
<dbReference type="Proteomes" id="UP001372338">
    <property type="component" value="Unassembled WGS sequence"/>
</dbReference>
<proteinExistence type="predicted"/>
<keyword evidence="1" id="KW-0472">Membrane</keyword>
<name>A0AAN9FJT3_CROPI</name>
<dbReference type="AlphaFoldDB" id="A0AAN9FJT3"/>
<dbReference type="EMBL" id="JAYWIO010000003">
    <property type="protein sequence ID" value="KAK7274168.1"/>
    <property type="molecule type" value="Genomic_DNA"/>
</dbReference>
<feature type="transmembrane region" description="Helical" evidence="1">
    <location>
        <begin position="109"/>
        <end position="130"/>
    </location>
</feature>